<dbReference type="AlphaFoldDB" id="A0A917EMR9"/>
<evidence type="ECO:0000256" key="1">
    <source>
        <dbReference type="ARBA" id="ARBA00004141"/>
    </source>
</evidence>
<comment type="caution">
    <text evidence="7">The sequence shown here is derived from an EMBL/GenBank/DDBJ whole genome shotgun (WGS) entry which is preliminary data.</text>
</comment>
<dbReference type="RefSeq" id="WP_188683139.1">
    <property type="nucleotide sequence ID" value="NZ_BMIS01000003.1"/>
</dbReference>
<evidence type="ECO:0000256" key="5">
    <source>
        <dbReference type="SAM" id="Phobius"/>
    </source>
</evidence>
<evidence type="ECO:0000256" key="2">
    <source>
        <dbReference type="ARBA" id="ARBA00022692"/>
    </source>
</evidence>
<feature type="transmembrane region" description="Helical" evidence="5">
    <location>
        <begin position="60"/>
        <end position="76"/>
    </location>
</feature>
<sequence>MSAHFDLDDDFYANTFTEEDQAAFEAEPESPRKFLIAWALALFLGPIGAQRYYLGLIPTALTKTFLFGCAAVFVVLDNVNVSLLFMGVVTAWTIVDLFLLLSGTMRDQHEMRLTGFQKFAGPCAAITVMVLVGFLITALVMGTSSGVTDG</sequence>
<evidence type="ECO:0000256" key="3">
    <source>
        <dbReference type="ARBA" id="ARBA00022989"/>
    </source>
</evidence>
<reference evidence="7" key="1">
    <citation type="journal article" date="2014" name="Int. J. Syst. Evol. Microbiol.">
        <title>Complete genome sequence of Corynebacterium casei LMG S-19264T (=DSM 44701T), isolated from a smear-ripened cheese.</title>
        <authorList>
            <consortium name="US DOE Joint Genome Institute (JGI-PGF)"/>
            <person name="Walter F."/>
            <person name="Albersmeier A."/>
            <person name="Kalinowski J."/>
            <person name="Ruckert C."/>
        </authorList>
    </citation>
    <scope>NUCLEOTIDE SEQUENCE</scope>
    <source>
        <strain evidence="7">CGMCC 1.15388</strain>
    </source>
</reference>
<name>A0A917EMR9_9MICC</name>
<comment type="subcellular location">
    <subcellularLocation>
        <location evidence="1">Membrane</location>
        <topology evidence="1">Multi-pass membrane protein</topology>
    </subcellularLocation>
</comment>
<evidence type="ECO:0000259" key="6">
    <source>
        <dbReference type="Pfam" id="PF05154"/>
    </source>
</evidence>
<dbReference type="GO" id="GO:0016020">
    <property type="term" value="C:membrane"/>
    <property type="evidence" value="ECO:0007669"/>
    <property type="project" value="UniProtKB-SubCell"/>
</dbReference>
<organism evidence="7 8">
    <name type="scientific">Nesterenkonia cremea</name>
    <dbReference type="NCBI Taxonomy" id="1882340"/>
    <lineage>
        <taxon>Bacteria</taxon>
        <taxon>Bacillati</taxon>
        <taxon>Actinomycetota</taxon>
        <taxon>Actinomycetes</taxon>
        <taxon>Micrococcales</taxon>
        <taxon>Micrococcaceae</taxon>
        <taxon>Nesterenkonia</taxon>
    </lineage>
</organism>
<feature type="transmembrane region" description="Helical" evidence="5">
    <location>
        <begin position="82"/>
        <end position="101"/>
    </location>
</feature>
<keyword evidence="4 5" id="KW-0472">Membrane</keyword>
<keyword evidence="8" id="KW-1185">Reference proteome</keyword>
<dbReference type="Proteomes" id="UP000633136">
    <property type="component" value="Unassembled WGS sequence"/>
</dbReference>
<evidence type="ECO:0000256" key="4">
    <source>
        <dbReference type="ARBA" id="ARBA00023136"/>
    </source>
</evidence>
<reference evidence="7" key="2">
    <citation type="submission" date="2020-09" db="EMBL/GenBank/DDBJ databases">
        <authorList>
            <person name="Sun Q."/>
            <person name="Zhou Y."/>
        </authorList>
    </citation>
    <scope>NUCLEOTIDE SEQUENCE</scope>
    <source>
        <strain evidence="7">CGMCC 1.15388</strain>
    </source>
</reference>
<feature type="domain" description="TM2" evidence="6">
    <location>
        <begin position="31"/>
        <end position="77"/>
    </location>
</feature>
<feature type="transmembrane region" description="Helical" evidence="5">
    <location>
        <begin position="122"/>
        <end position="141"/>
    </location>
</feature>
<proteinExistence type="predicted"/>
<accession>A0A917EMR9</accession>
<dbReference type="InterPro" id="IPR007829">
    <property type="entry name" value="TM2"/>
</dbReference>
<gene>
    <name evidence="7" type="ORF">GCM10011401_09050</name>
</gene>
<evidence type="ECO:0000313" key="8">
    <source>
        <dbReference type="Proteomes" id="UP000633136"/>
    </source>
</evidence>
<keyword evidence="3 5" id="KW-1133">Transmembrane helix</keyword>
<evidence type="ECO:0000313" key="7">
    <source>
        <dbReference type="EMBL" id="GGE64124.1"/>
    </source>
</evidence>
<keyword evidence="2 5" id="KW-0812">Transmembrane</keyword>
<dbReference type="Pfam" id="PF05154">
    <property type="entry name" value="TM2"/>
    <property type="match status" value="1"/>
</dbReference>
<dbReference type="EMBL" id="BMIS01000003">
    <property type="protein sequence ID" value="GGE64124.1"/>
    <property type="molecule type" value="Genomic_DNA"/>
</dbReference>
<protein>
    <recommendedName>
        <fullName evidence="6">TM2 domain-containing protein</fullName>
    </recommendedName>
</protein>